<dbReference type="InterPro" id="IPR009061">
    <property type="entry name" value="DNA-bd_dom_put_sf"/>
</dbReference>
<feature type="transmembrane region" description="Helical" evidence="3">
    <location>
        <begin position="164"/>
        <end position="182"/>
    </location>
</feature>
<dbReference type="PANTHER" id="PTHR30204:SF96">
    <property type="entry name" value="CHROMOSOME-ANCHORING PROTEIN RACA"/>
    <property type="match status" value="1"/>
</dbReference>
<dbReference type="AlphaFoldDB" id="A0A9D1XMI3"/>
<dbReference type="PROSITE" id="PS50937">
    <property type="entry name" value="HTH_MERR_2"/>
    <property type="match status" value="1"/>
</dbReference>
<protein>
    <submittedName>
        <fullName evidence="5">MerR family transcriptional regulator</fullName>
    </submittedName>
</protein>
<reference evidence="5" key="2">
    <citation type="submission" date="2021-04" db="EMBL/GenBank/DDBJ databases">
        <authorList>
            <person name="Gilroy R."/>
        </authorList>
    </citation>
    <scope>NUCLEOTIDE SEQUENCE</scope>
    <source>
        <strain evidence="5">ChiGjej1B1-14440</strain>
    </source>
</reference>
<dbReference type="InterPro" id="IPR047057">
    <property type="entry name" value="MerR_fam"/>
</dbReference>
<keyword evidence="2" id="KW-0175">Coiled coil</keyword>
<reference evidence="5" key="1">
    <citation type="journal article" date="2021" name="PeerJ">
        <title>Extensive microbial diversity within the chicken gut microbiome revealed by metagenomics and culture.</title>
        <authorList>
            <person name="Gilroy R."/>
            <person name="Ravi A."/>
            <person name="Getino M."/>
            <person name="Pursley I."/>
            <person name="Horton D.L."/>
            <person name="Alikhan N.F."/>
            <person name="Baker D."/>
            <person name="Gharbi K."/>
            <person name="Hall N."/>
            <person name="Watson M."/>
            <person name="Adriaenssens E.M."/>
            <person name="Foster-Nyarko E."/>
            <person name="Jarju S."/>
            <person name="Secka A."/>
            <person name="Antonio M."/>
            <person name="Oren A."/>
            <person name="Chaudhuri R.R."/>
            <person name="La Ragione R."/>
            <person name="Hildebrand F."/>
            <person name="Pallen M.J."/>
        </authorList>
    </citation>
    <scope>NUCLEOTIDE SEQUENCE</scope>
    <source>
        <strain evidence="5">ChiGjej1B1-14440</strain>
    </source>
</reference>
<name>A0A9D1XMI3_9FIRM</name>
<evidence type="ECO:0000313" key="6">
    <source>
        <dbReference type="Proteomes" id="UP000886724"/>
    </source>
</evidence>
<gene>
    <name evidence="5" type="ORF">H9980_09425</name>
</gene>
<evidence type="ECO:0000256" key="3">
    <source>
        <dbReference type="SAM" id="Phobius"/>
    </source>
</evidence>
<dbReference type="SMART" id="SM00422">
    <property type="entry name" value="HTH_MERR"/>
    <property type="match status" value="1"/>
</dbReference>
<evidence type="ECO:0000256" key="1">
    <source>
        <dbReference type="ARBA" id="ARBA00023125"/>
    </source>
</evidence>
<proteinExistence type="predicted"/>
<evidence type="ECO:0000256" key="2">
    <source>
        <dbReference type="SAM" id="Coils"/>
    </source>
</evidence>
<dbReference type="CDD" id="cd01106">
    <property type="entry name" value="HTH_TipAL-Mta"/>
    <property type="match status" value="1"/>
</dbReference>
<dbReference type="Pfam" id="PF13411">
    <property type="entry name" value="MerR_1"/>
    <property type="match status" value="1"/>
</dbReference>
<comment type="caution">
    <text evidence="5">The sequence shown here is derived from an EMBL/GenBank/DDBJ whole genome shotgun (WGS) entry which is preliminary data.</text>
</comment>
<dbReference type="Proteomes" id="UP000886724">
    <property type="component" value="Unassembled WGS sequence"/>
</dbReference>
<keyword evidence="3" id="KW-0812">Transmembrane</keyword>
<feature type="coiled-coil region" evidence="2">
    <location>
        <begin position="77"/>
        <end position="111"/>
    </location>
</feature>
<dbReference type="InterPro" id="IPR000551">
    <property type="entry name" value="MerR-type_HTH_dom"/>
</dbReference>
<dbReference type="GO" id="GO:0003677">
    <property type="term" value="F:DNA binding"/>
    <property type="evidence" value="ECO:0007669"/>
    <property type="project" value="UniProtKB-KW"/>
</dbReference>
<dbReference type="SUPFAM" id="SSF46955">
    <property type="entry name" value="Putative DNA-binding domain"/>
    <property type="match status" value="1"/>
</dbReference>
<dbReference type="EMBL" id="DXET01000211">
    <property type="protein sequence ID" value="HIX82172.1"/>
    <property type="molecule type" value="Genomic_DNA"/>
</dbReference>
<dbReference type="Gene3D" id="1.10.1660.10">
    <property type="match status" value="1"/>
</dbReference>
<dbReference type="GO" id="GO:0003700">
    <property type="term" value="F:DNA-binding transcription factor activity"/>
    <property type="evidence" value="ECO:0007669"/>
    <property type="project" value="InterPro"/>
</dbReference>
<evidence type="ECO:0000313" key="5">
    <source>
        <dbReference type="EMBL" id="HIX82172.1"/>
    </source>
</evidence>
<accession>A0A9D1XMI3</accession>
<evidence type="ECO:0000259" key="4">
    <source>
        <dbReference type="PROSITE" id="PS50937"/>
    </source>
</evidence>
<dbReference type="PANTHER" id="PTHR30204">
    <property type="entry name" value="REDOX-CYCLING DRUG-SENSING TRANSCRIPTIONAL ACTIVATOR SOXR"/>
    <property type="match status" value="1"/>
</dbReference>
<keyword evidence="3" id="KW-0472">Membrane</keyword>
<keyword evidence="1" id="KW-0238">DNA-binding</keyword>
<feature type="domain" description="HTH merR-type" evidence="4">
    <location>
        <begin position="1"/>
        <end position="69"/>
    </location>
</feature>
<sequence length="235" mass="27638">MYTSGEIAKLCNLTVRTVQYYDKIDLIKPTNIVENRRYYSDEQLQIFQLVCLYKNLGLSLKEIKKLLQTKEPASLLRELLIKKKNELDDQINDMNRKNKKINILLSEIENESTMPVLSDKDLNDLMIKKDYFNSKGKLTNLFLIGYVLMLFVSILLSSLIAREWFILVLVINVGFLLFLVYFHAINSAYVCPYCHHKFTISWIKDLFSFNNGKKGKYLKCPSCKQKAWMKETYRD</sequence>
<feature type="transmembrane region" description="Helical" evidence="3">
    <location>
        <begin position="138"/>
        <end position="158"/>
    </location>
</feature>
<organism evidence="5 6">
    <name type="scientific">Candidatus Erysipelatoclostridium merdavium</name>
    <dbReference type="NCBI Taxonomy" id="2838566"/>
    <lineage>
        <taxon>Bacteria</taxon>
        <taxon>Bacillati</taxon>
        <taxon>Bacillota</taxon>
        <taxon>Erysipelotrichia</taxon>
        <taxon>Erysipelotrichales</taxon>
        <taxon>Erysipelotrichales incertae sedis</taxon>
    </lineage>
</organism>
<keyword evidence="3" id="KW-1133">Transmembrane helix</keyword>